<name>A0A426ZNV2_ENSVE</name>
<feature type="region of interest" description="Disordered" evidence="1">
    <location>
        <begin position="1"/>
        <end position="32"/>
    </location>
</feature>
<evidence type="ECO:0000256" key="1">
    <source>
        <dbReference type="SAM" id="MobiDB-lite"/>
    </source>
</evidence>
<comment type="caution">
    <text evidence="2">The sequence shown here is derived from an EMBL/GenBank/DDBJ whole genome shotgun (WGS) entry which is preliminary data.</text>
</comment>
<accession>A0A426ZNV2</accession>
<evidence type="ECO:0000313" key="3">
    <source>
        <dbReference type="Proteomes" id="UP000287651"/>
    </source>
</evidence>
<evidence type="ECO:0000313" key="2">
    <source>
        <dbReference type="EMBL" id="RRT65648.1"/>
    </source>
</evidence>
<protein>
    <submittedName>
        <fullName evidence="2">Uncharacterized protein</fullName>
    </submittedName>
</protein>
<proteinExistence type="predicted"/>
<feature type="region of interest" description="Disordered" evidence="1">
    <location>
        <begin position="64"/>
        <end position="141"/>
    </location>
</feature>
<dbReference type="EMBL" id="AMZH03005742">
    <property type="protein sequence ID" value="RRT65648.1"/>
    <property type="molecule type" value="Genomic_DNA"/>
</dbReference>
<gene>
    <name evidence="2" type="ORF">B296_00024602</name>
</gene>
<dbReference type="Proteomes" id="UP000287651">
    <property type="component" value="Unassembled WGS sequence"/>
</dbReference>
<reference evidence="2 3" key="1">
    <citation type="journal article" date="2014" name="Agronomy (Basel)">
        <title>A Draft Genome Sequence for Ensete ventricosum, the Drought-Tolerant Tree Against Hunger.</title>
        <authorList>
            <person name="Harrison J."/>
            <person name="Moore K.A."/>
            <person name="Paszkiewicz K."/>
            <person name="Jones T."/>
            <person name="Grant M."/>
            <person name="Ambacheew D."/>
            <person name="Muzemil S."/>
            <person name="Studholme D.J."/>
        </authorList>
    </citation>
    <scope>NUCLEOTIDE SEQUENCE [LARGE SCALE GENOMIC DNA]</scope>
</reference>
<sequence>MVSMSLMRGQPKTRTECPGIASSPVVTPTPVPSTEAWLTFDVQEIPMEEATRWAPKGAIGETTEAYAKRPTEVPSGMRKKRKVLGWCKSHHNSKKSKGRPSKGKEPTVVTEGGPAPRSKSKSVKDICSAHLGEDEGDYHTI</sequence>
<organism evidence="2 3">
    <name type="scientific">Ensete ventricosum</name>
    <name type="common">Abyssinian banana</name>
    <name type="synonym">Musa ensete</name>
    <dbReference type="NCBI Taxonomy" id="4639"/>
    <lineage>
        <taxon>Eukaryota</taxon>
        <taxon>Viridiplantae</taxon>
        <taxon>Streptophyta</taxon>
        <taxon>Embryophyta</taxon>
        <taxon>Tracheophyta</taxon>
        <taxon>Spermatophyta</taxon>
        <taxon>Magnoliopsida</taxon>
        <taxon>Liliopsida</taxon>
        <taxon>Zingiberales</taxon>
        <taxon>Musaceae</taxon>
        <taxon>Ensete</taxon>
    </lineage>
</organism>
<feature type="compositionally biased region" description="Basic and acidic residues" evidence="1">
    <location>
        <begin position="131"/>
        <end position="141"/>
    </location>
</feature>
<dbReference type="AlphaFoldDB" id="A0A426ZNV2"/>
<feature type="compositionally biased region" description="Basic residues" evidence="1">
    <location>
        <begin position="77"/>
        <end position="101"/>
    </location>
</feature>
<feature type="compositionally biased region" description="Low complexity" evidence="1">
    <location>
        <begin position="22"/>
        <end position="32"/>
    </location>
</feature>